<dbReference type="Proteomes" id="UP000828390">
    <property type="component" value="Unassembled WGS sequence"/>
</dbReference>
<sequence>MLMPGLNHVRFQHAQNLSMSAKIRTRFETVFATSYQDVEVVIRCNGSIKNGEEMNLAERWTMSLKASSHIGESLPTSSCVFWRIRLQQNSFSLVYVRCTSLVVFVWMRL</sequence>
<name>A0A9D4IFG7_DREPO</name>
<comment type="caution">
    <text evidence="1">The sequence shown here is derived from an EMBL/GenBank/DDBJ whole genome shotgun (WGS) entry which is preliminary data.</text>
</comment>
<dbReference type="AlphaFoldDB" id="A0A9D4IFG7"/>
<dbReference type="EMBL" id="JAIWYP010000009">
    <property type="protein sequence ID" value="KAH3773451.1"/>
    <property type="molecule type" value="Genomic_DNA"/>
</dbReference>
<proteinExistence type="predicted"/>
<organism evidence="1 2">
    <name type="scientific">Dreissena polymorpha</name>
    <name type="common">Zebra mussel</name>
    <name type="synonym">Mytilus polymorpha</name>
    <dbReference type="NCBI Taxonomy" id="45954"/>
    <lineage>
        <taxon>Eukaryota</taxon>
        <taxon>Metazoa</taxon>
        <taxon>Spiralia</taxon>
        <taxon>Lophotrochozoa</taxon>
        <taxon>Mollusca</taxon>
        <taxon>Bivalvia</taxon>
        <taxon>Autobranchia</taxon>
        <taxon>Heteroconchia</taxon>
        <taxon>Euheterodonta</taxon>
        <taxon>Imparidentia</taxon>
        <taxon>Neoheterodontei</taxon>
        <taxon>Myida</taxon>
        <taxon>Dreissenoidea</taxon>
        <taxon>Dreissenidae</taxon>
        <taxon>Dreissena</taxon>
    </lineage>
</organism>
<keyword evidence="2" id="KW-1185">Reference proteome</keyword>
<protein>
    <submittedName>
        <fullName evidence="1">Uncharacterized protein</fullName>
    </submittedName>
</protein>
<gene>
    <name evidence="1" type="ORF">DPMN_174812</name>
</gene>
<evidence type="ECO:0000313" key="2">
    <source>
        <dbReference type="Proteomes" id="UP000828390"/>
    </source>
</evidence>
<reference evidence="1" key="2">
    <citation type="submission" date="2020-11" db="EMBL/GenBank/DDBJ databases">
        <authorList>
            <person name="McCartney M.A."/>
            <person name="Auch B."/>
            <person name="Kono T."/>
            <person name="Mallez S."/>
            <person name="Becker A."/>
            <person name="Gohl D.M."/>
            <person name="Silverstein K.A.T."/>
            <person name="Koren S."/>
            <person name="Bechman K.B."/>
            <person name="Herman A."/>
            <person name="Abrahante J.E."/>
            <person name="Garbe J."/>
        </authorList>
    </citation>
    <scope>NUCLEOTIDE SEQUENCE</scope>
    <source>
        <strain evidence="1">Duluth1</strain>
        <tissue evidence="1">Whole animal</tissue>
    </source>
</reference>
<reference evidence="1" key="1">
    <citation type="journal article" date="2019" name="bioRxiv">
        <title>The Genome of the Zebra Mussel, Dreissena polymorpha: A Resource for Invasive Species Research.</title>
        <authorList>
            <person name="McCartney M.A."/>
            <person name="Auch B."/>
            <person name="Kono T."/>
            <person name="Mallez S."/>
            <person name="Zhang Y."/>
            <person name="Obille A."/>
            <person name="Becker A."/>
            <person name="Abrahante J.E."/>
            <person name="Garbe J."/>
            <person name="Badalamenti J.P."/>
            <person name="Herman A."/>
            <person name="Mangelson H."/>
            <person name="Liachko I."/>
            <person name="Sullivan S."/>
            <person name="Sone E.D."/>
            <person name="Koren S."/>
            <person name="Silverstein K.A.T."/>
            <person name="Beckman K.B."/>
            <person name="Gohl D.M."/>
        </authorList>
    </citation>
    <scope>NUCLEOTIDE SEQUENCE</scope>
    <source>
        <strain evidence="1">Duluth1</strain>
        <tissue evidence="1">Whole animal</tissue>
    </source>
</reference>
<evidence type="ECO:0000313" key="1">
    <source>
        <dbReference type="EMBL" id="KAH3773451.1"/>
    </source>
</evidence>
<accession>A0A9D4IFG7</accession>